<protein>
    <submittedName>
        <fullName evidence="2">Uncharacterized protein</fullName>
    </submittedName>
</protein>
<accession>A0A976FQX2</accession>
<dbReference type="Proteomes" id="UP000294530">
    <property type="component" value="Unassembled WGS sequence"/>
</dbReference>
<evidence type="ECO:0000313" key="3">
    <source>
        <dbReference type="Proteomes" id="UP000294530"/>
    </source>
</evidence>
<evidence type="ECO:0000256" key="1">
    <source>
        <dbReference type="SAM" id="MobiDB-lite"/>
    </source>
</evidence>
<feature type="region of interest" description="Disordered" evidence="1">
    <location>
        <begin position="177"/>
        <end position="201"/>
    </location>
</feature>
<proteinExistence type="predicted"/>
<evidence type="ECO:0000313" key="2">
    <source>
        <dbReference type="EMBL" id="TDH71288.1"/>
    </source>
</evidence>
<comment type="caution">
    <text evidence="2">The sequence shown here is derived from an EMBL/GenBank/DDBJ whole genome shotgun (WGS) entry which is preliminary data.</text>
</comment>
<dbReference type="EMBL" id="SHOA02000062">
    <property type="protein sequence ID" value="TDH71288.1"/>
    <property type="molecule type" value="Genomic_DNA"/>
</dbReference>
<name>A0A976FQX2_BRELC</name>
<dbReference type="OrthoDB" id="114545at2759"/>
<dbReference type="GeneID" id="94348421"/>
<dbReference type="KEGG" id="blac:94348421"/>
<organism evidence="2 3">
    <name type="scientific">Bremia lactucae</name>
    <name type="common">Lettuce downy mildew</name>
    <dbReference type="NCBI Taxonomy" id="4779"/>
    <lineage>
        <taxon>Eukaryota</taxon>
        <taxon>Sar</taxon>
        <taxon>Stramenopiles</taxon>
        <taxon>Oomycota</taxon>
        <taxon>Peronosporomycetes</taxon>
        <taxon>Peronosporales</taxon>
        <taxon>Peronosporaceae</taxon>
        <taxon>Bremia</taxon>
    </lineage>
</organism>
<dbReference type="RefSeq" id="XP_067820787.1">
    <property type="nucleotide sequence ID" value="XM_067962750.1"/>
</dbReference>
<keyword evidence="3" id="KW-1185">Reference proteome</keyword>
<dbReference type="AlphaFoldDB" id="A0A976FQX2"/>
<sequence length="201" mass="22122">MEFASLGLVLDHTADEAVQCLKVLKQNLAEYDLRHNHNFLNSAKSYMRSDMRHAKDISSGLKQVAQEITKGEKHSMMEVESARNAMNSTAKAMEILITRSRLYDETNGRASGVKGVIQNIVGGKSDTTENSDSLEALIESTLQSNFDCQVLLHQISSAENSLNPAVVKRASDAMHDVKDPLTTDKPGPVTEIPRIIHSAYP</sequence>
<reference evidence="2 3" key="1">
    <citation type="journal article" date="2021" name="Genome Biol.">
        <title>AFLAP: assembly-free linkage analysis pipeline using k-mers from genome sequencing data.</title>
        <authorList>
            <person name="Fletcher K."/>
            <person name="Zhang L."/>
            <person name="Gil J."/>
            <person name="Han R."/>
            <person name="Cavanaugh K."/>
            <person name="Michelmore R."/>
        </authorList>
    </citation>
    <scope>NUCLEOTIDE SEQUENCE [LARGE SCALE GENOMIC DNA]</scope>
    <source>
        <strain evidence="2 3">SF5</strain>
    </source>
</reference>
<gene>
    <name evidence="2" type="ORF">CCR75_004664</name>
</gene>